<keyword evidence="4" id="KW-1185">Reference proteome</keyword>
<dbReference type="InterPro" id="IPR004843">
    <property type="entry name" value="Calcineurin-like_PHP"/>
</dbReference>
<dbReference type="CDD" id="cd07383">
    <property type="entry name" value="MPP_Dcr2"/>
    <property type="match status" value="1"/>
</dbReference>
<dbReference type="Proteomes" id="UP000785679">
    <property type="component" value="Unassembled WGS sequence"/>
</dbReference>
<keyword evidence="1" id="KW-0732">Signal</keyword>
<evidence type="ECO:0000313" key="3">
    <source>
        <dbReference type="EMBL" id="TNV77883.1"/>
    </source>
</evidence>
<reference evidence="3" key="1">
    <citation type="submission" date="2019-06" db="EMBL/GenBank/DDBJ databases">
        <authorList>
            <person name="Zheng W."/>
        </authorList>
    </citation>
    <scope>NUCLEOTIDE SEQUENCE</scope>
    <source>
        <strain evidence="3">QDHG01</strain>
    </source>
</reference>
<dbReference type="SUPFAM" id="SSF56300">
    <property type="entry name" value="Metallo-dependent phosphatases"/>
    <property type="match status" value="1"/>
</dbReference>
<dbReference type="EMBL" id="RRYP01011211">
    <property type="protein sequence ID" value="TNV77883.1"/>
    <property type="molecule type" value="Genomic_DNA"/>
</dbReference>
<organism evidence="3 4">
    <name type="scientific">Halteria grandinella</name>
    <dbReference type="NCBI Taxonomy" id="5974"/>
    <lineage>
        <taxon>Eukaryota</taxon>
        <taxon>Sar</taxon>
        <taxon>Alveolata</taxon>
        <taxon>Ciliophora</taxon>
        <taxon>Intramacronucleata</taxon>
        <taxon>Spirotrichea</taxon>
        <taxon>Stichotrichia</taxon>
        <taxon>Sporadotrichida</taxon>
        <taxon>Halteriidae</taxon>
        <taxon>Halteria</taxon>
    </lineage>
</organism>
<feature type="chain" id="PRO_5035302685" description="Calcineurin-like phosphoesterase domain-containing protein" evidence="1">
    <location>
        <begin position="18"/>
        <end position="378"/>
    </location>
</feature>
<dbReference type="GO" id="GO:0016788">
    <property type="term" value="F:hydrolase activity, acting on ester bonds"/>
    <property type="evidence" value="ECO:0007669"/>
    <property type="project" value="TreeGrafter"/>
</dbReference>
<protein>
    <recommendedName>
        <fullName evidence="2">Calcineurin-like phosphoesterase domain-containing protein</fullName>
    </recommendedName>
</protein>
<comment type="caution">
    <text evidence="3">The sequence shown here is derived from an EMBL/GenBank/DDBJ whole genome shotgun (WGS) entry which is preliminary data.</text>
</comment>
<dbReference type="AlphaFoldDB" id="A0A8J8T1C1"/>
<dbReference type="OrthoDB" id="429461at2759"/>
<dbReference type="InterPro" id="IPR029052">
    <property type="entry name" value="Metallo-depent_PP-like"/>
</dbReference>
<name>A0A8J8T1C1_HALGN</name>
<evidence type="ECO:0000313" key="4">
    <source>
        <dbReference type="Proteomes" id="UP000785679"/>
    </source>
</evidence>
<feature type="signal peptide" evidence="1">
    <location>
        <begin position="1"/>
        <end position="17"/>
    </location>
</feature>
<gene>
    <name evidence="3" type="ORF">FGO68_gene11619</name>
</gene>
<dbReference type="Pfam" id="PF00149">
    <property type="entry name" value="Metallophos"/>
    <property type="match status" value="1"/>
</dbReference>
<accession>A0A8J8T1C1</accession>
<dbReference type="Gene3D" id="3.60.21.10">
    <property type="match status" value="1"/>
</dbReference>
<dbReference type="GO" id="GO:0005737">
    <property type="term" value="C:cytoplasm"/>
    <property type="evidence" value="ECO:0007669"/>
    <property type="project" value="TreeGrafter"/>
</dbReference>
<dbReference type="PANTHER" id="PTHR32440">
    <property type="entry name" value="PHOSPHATASE DCR2-RELATED-RELATED"/>
    <property type="match status" value="1"/>
</dbReference>
<sequence length="378" mass="43250">MKILTAATLLLCGLASASIHEGNPKKQLKFNSNGKFKIVQFTDIHFGEGLANDQNNQRLIKQILEQEQPDLAVVTGDVVSGYAWNYWTRPWAALQYANFTKVLEEHGTYWATTAGNHDTQADLNREQISELDRSFNLSLTLPNAEANLSHAFNYVLPVFDKDGKEVQFRMWFLDSGDDNCLGVWGYDCVRNDQIEWFRREQTKIDDKSKGKGFLFLHIPLFEYVNLYNDYSFFGTRGEDICCWSVNTGLFSAIKEQPTVEWISAGHDHNNDYYGTYQGINLAYGRKTGFGSYANITHGARVFEITQDPYSIETWVREDGGNVVRETQSRPRDPFGSKPQTRCGGTLGKAALIDPEDEELQFLREYYLRRADLRHLVKE</sequence>
<evidence type="ECO:0000259" key="2">
    <source>
        <dbReference type="Pfam" id="PF00149"/>
    </source>
</evidence>
<evidence type="ECO:0000256" key="1">
    <source>
        <dbReference type="SAM" id="SignalP"/>
    </source>
</evidence>
<dbReference type="PANTHER" id="PTHR32440:SF3">
    <property type="entry name" value="CALCINEURIN-LIKE PHOSPHOESTERASE DOMAIN-CONTAINING PROTEIN"/>
    <property type="match status" value="1"/>
</dbReference>
<proteinExistence type="predicted"/>
<feature type="domain" description="Calcineurin-like phosphoesterase" evidence="2">
    <location>
        <begin position="36"/>
        <end position="269"/>
    </location>
</feature>